<evidence type="ECO:0000313" key="2">
    <source>
        <dbReference type="Proteomes" id="UP001500936"/>
    </source>
</evidence>
<proteinExistence type="predicted"/>
<accession>A0ABP8KKX6</accession>
<sequence>MLNKTIKLLSQMKKLIFALVIFFAFISETTSAQSVRVNFIRYKTIKYNTYSSSWERWPVKWTSSAAYAIISSVYDNTYKVSVYGYDGQHVVTSVCTFNSQVTSEKRRTQGSPYLNVYTDKEGDQIWTNVVSLESLLGNVKSWSQEGASLYLWVYGSSTFAFVFE</sequence>
<organism evidence="1 2">
    <name type="scientific">Nibrella viscosa</name>
    <dbReference type="NCBI Taxonomy" id="1084524"/>
    <lineage>
        <taxon>Bacteria</taxon>
        <taxon>Pseudomonadati</taxon>
        <taxon>Bacteroidota</taxon>
        <taxon>Cytophagia</taxon>
        <taxon>Cytophagales</taxon>
        <taxon>Spirosomataceae</taxon>
        <taxon>Nibrella</taxon>
    </lineage>
</organism>
<evidence type="ECO:0000313" key="1">
    <source>
        <dbReference type="EMBL" id="GAA4409186.1"/>
    </source>
</evidence>
<name>A0ABP8KKX6_9BACT</name>
<keyword evidence="2" id="KW-1185">Reference proteome</keyword>
<gene>
    <name evidence="1" type="ORF">GCM10023187_32100</name>
</gene>
<dbReference type="EMBL" id="BAABHB010000006">
    <property type="protein sequence ID" value="GAA4409186.1"/>
    <property type="molecule type" value="Genomic_DNA"/>
</dbReference>
<comment type="caution">
    <text evidence="1">The sequence shown here is derived from an EMBL/GenBank/DDBJ whole genome shotgun (WGS) entry which is preliminary data.</text>
</comment>
<reference evidence="2" key="1">
    <citation type="journal article" date="2019" name="Int. J. Syst. Evol. Microbiol.">
        <title>The Global Catalogue of Microorganisms (GCM) 10K type strain sequencing project: providing services to taxonomists for standard genome sequencing and annotation.</title>
        <authorList>
            <consortium name="The Broad Institute Genomics Platform"/>
            <consortium name="The Broad Institute Genome Sequencing Center for Infectious Disease"/>
            <person name="Wu L."/>
            <person name="Ma J."/>
        </authorList>
    </citation>
    <scope>NUCLEOTIDE SEQUENCE [LARGE SCALE GENOMIC DNA]</scope>
    <source>
        <strain evidence="2">JCM 17925</strain>
    </source>
</reference>
<dbReference type="Proteomes" id="UP001500936">
    <property type="component" value="Unassembled WGS sequence"/>
</dbReference>
<protein>
    <submittedName>
        <fullName evidence="1">Uncharacterized protein</fullName>
    </submittedName>
</protein>